<evidence type="ECO:0000256" key="3">
    <source>
        <dbReference type="ARBA" id="ARBA00022692"/>
    </source>
</evidence>
<comment type="subcellular location">
    <subcellularLocation>
        <location evidence="1">Membrane</location>
        <topology evidence="1">Multi-pass membrane protein</topology>
    </subcellularLocation>
</comment>
<evidence type="ECO:0000256" key="5">
    <source>
        <dbReference type="ARBA" id="ARBA00023136"/>
    </source>
</evidence>
<dbReference type="GO" id="GO:0016020">
    <property type="term" value="C:membrane"/>
    <property type="evidence" value="ECO:0007669"/>
    <property type="project" value="UniProtKB-SubCell"/>
</dbReference>
<dbReference type="GO" id="GO:0016746">
    <property type="term" value="F:acyltransferase activity"/>
    <property type="evidence" value="ECO:0007669"/>
    <property type="project" value="UniProtKB-KW"/>
</dbReference>
<keyword evidence="3 7" id="KW-0812">Transmembrane</keyword>
<evidence type="ECO:0000313" key="9">
    <source>
        <dbReference type="Proteomes" id="UP000466442"/>
    </source>
</evidence>
<reference evidence="8" key="1">
    <citation type="journal article" date="2021" name="Mol. Ecol. Resour.">
        <title>Apolygus lucorum genome provides insights into omnivorousness and mesophyll feeding.</title>
        <authorList>
            <person name="Liu Y."/>
            <person name="Liu H."/>
            <person name="Wang H."/>
            <person name="Huang T."/>
            <person name="Liu B."/>
            <person name="Yang B."/>
            <person name="Yin L."/>
            <person name="Li B."/>
            <person name="Zhang Y."/>
            <person name="Zhang S."/>
            <person name="Jiang F."/>
            <person name="Zhang X."/>
            <person name="Ren Y."/>
            <person name="Wang B."/>
            <person name="Wang S."/>
            <person name="Lu Y."/>
            <person name="Wu K."/>
            <person name="Fan W."/>
            <person name="Wang G."/>
        </authorList>
    </citation>
    <scope>NUCLEOTIDE SEQUENCE</scope>
    <source>
        <strain evidence="8">12Hb</strain>
    </source>
</reference>
<gene>
    <name evidence="8" type="ORF">GE061_011615</name>
</gene>
<keyword evidence="6" id="KW-0012">Acyltransferase</keyword>
<evidence type="ECO:0000256" key="1">
    <source>
        <dbReference type="ARBA" id="ARBA00004141"/>
    </source>
</evidence>
<sequence length="566" mass="64420">MGYGGPYRGATMFQGVANFVGVPLDHLNFVATQLLALVASPILKNALHPSKVTKDARNSFIVFVGLFLLFFAFGRLTWYLIAFVTINYLILRLLSPKIVHKATLVFSLTYLSVVHYNRLLYDDGSVALEITGPLMVMVQKVTSVAIFVHDGNRNQEDLSKSQQKNALTSVPSVLDYFGYLYQFHTLMAGPFVLYHDYQEFISGENLRKFVDAEHPSEPSPTKEVIMKVLISVACAGVYTAVYPYFPISRLKDEVFFTMTIPQQLMYLIISTTTTRFKYYHAWILAEAICNFSGLGFSGYGVDGDPKWDQCNNVDIKKFELGTSLRECISAWNKGTNNWLRIVVYERVSRGNGVLLTFALSALWHGFFPGYYLTFFTGALFTIASRSIRSSLRPHFLATPAKKASYDFITMLVTRAVMAYTTFSFVLLEFWPSVRVYWNMYFWMHFMALGAIFFLPRFLVSGQQRESIAHIILHENYGNWMIQNSKKSISPRNVGNSWELRQKIPDIDVKLSYDRLIVKGKQFEWSGDRFLCGNEDGARVLKTAFGLDMASVIQGIIDHSANRTKKK</sequence>
<dbReference type="EMBL" id="WIXP02000003">
    <property type="protein sequence ID" value="KAF6213890.1"/>
    <property type="molecule type" value="Genomic_DNA"/>
</dbReference>
<evidence type="ECO:0000256" key="2">
    <source>
        <dbReference type="ARBA" id="ARBA00022679"/>
    </source>
</evidence>
<evidence type="ECO:0000256" key="6">
    <source>
        <dbReference type="ARBA" id="ARBA00023315"/>
    </source>
</evidence>
<dbReference type="PANTHER" id="PTHR13906">
    <property type="entry name" value="PORCUPINE"/>
    <property type="match status" value="1"/>
</dbReference>
<dbReference type="Proteomes" id="UP000466442">
    <property type="component" value="Unassembled WGS sequence"/>
</dbReference>
<name>A0A8S9XXV9_APOLU</name>
<evidence type="ECO:0000313" key="8">
    <source>
        <dbReference type="EMBL" id="KAF6213890.1"/>
    </source>
</evidence>
<feature type="transmembrane region" description="Helical" evidence="7">
    <location>
        <begin position="59"/>
        <end position="86"/>
    </location>
</feature>
<dbReference type="AlphaFoldDB" id="A0A8S9XXV9"/>
<feature type="transmembrane region" description="Helical" evidence="7">
    <location>
        <begin position="404"/>
        <end position="427"/>
    </location>
</feature>
<evidence type="ECO:0000256" key="7">
    <source>
        <dbReference type="SAM" id="Phobius"/>
    </source>
</evidence>
<keyword evidence="4 7" id="KW-1133">Transmembrane helix</keyword>
<keyword evidence="9" id="KW-1185">Reference proteome</keyword>
<keyword evidence="2" id="KW-0808">Transferase</keyword>
<protein>
    <submittedName>
        <fullName evidence="8">Uncharacterized protein</fullName>
    </submittedName>
</protein>
<evidence type="ECO:0000256" key="4">
    <source>
        <dbReference type="ARBA" id="ARBA00022989"/>
    </source>
</evidence>
<dbReference type="OrthoDB" id="286734at2759"/>
<dbReference type="InterPro" id="IPR004299">
    <property type="entry name" value="MBOAT_fam"/>
</dbReference>
<keyword evidence="5 7" id="KW-0472">Membrane</keyword>
<accession>A0A8S9XXV9</accession>
<feature type="transmembrane region" description="Helical" evidence="7">
    <location>
        <begin position="439"/>
        <end position="459"/>
    </location>
</feature>
<dbReference type="GO" id="GO:0030258">
    <property type="term" value="P:lipid modification"/>
    <property type="evidence" value="ECO:0007669"/>
    <property type="project" value="TreeGrafter"/>
</dbReference>
<proteinExistence type="predicted"/>
<dbReference type="PANTHER" id="PTHR13906:SF4">
    <property type="entry name" value="LYSOPHOSPHOLIPID ACYLTRANSFERASE 6"/>
    <property type="match status" value="1"/>
</dbReference>
<organism evidence="8 9">
    <name type="scientific">Apolygus lucorum</name>
    <name type="common">Small green plant bug</name>
    <name type="synonym">Lygocoris lucorum</name>
    <dbReference type="NCBI Taxonomy" id="248454"/>
    <lineage>
        <taxon>Eukaryota</taxon>
        <taxon>Metazoa</taxon>
        <taxon>Ecdysozoa</taxon>
        <taxon>Arthropoda</taxon>
        <taxon>Hexapoda</taxon>
        <taxon>Insecta</taxon>
        <taxon>Pterygota</taxon>
        <taxon>Neoptera</taxon>
        <taxon>Paraneoptera</taxon>
        <taxon>Hemiptera</taxon>
        <taxon>Heteroptera</taxon>
        <taxon>Panheteroptera</taxon>
        <taxon>Cimicomorpha</taxon>
        <taxon>Miridae</taxon>
        <taxon>Mirini</taxon>
        <taxon>Apolygus</taxon>
    </lineage>
</organism>
<dbReference type="InterPro" id="IPR049941">
    <property type="entry name" value="LPLAT_7/PORCN-like"/>
</dbReference>
<dbReference type="Pfam" id="PF03062">
    <property type="entry name" value="MBOAT"/>
    <property type="match status" value="1"/>
</dbReference>
<comment type="caution">
    <text evidence="8">The sequence shown here is derived from an EMBL/GenBank/DDBJ whole genome shotgun (WGS) entry which is preliminary data.</text>
</comment>
<feature type="transmembrane region" description="Helical" evidence="7">
    <location>
        <begin position="361"/>
        <end position="383"/>
    </location>
</feature>